<dbReference type="AlphaFoldDB" id="A0A841JBG4"/>
<evidence type="ECO:0000313" key="2">
    <source>
        <dbReference type="EMBL" id="MBB6125825.1"/>
    </source>
</evidence>
<protein>
    <submittedName>
        <fullName evidence="2">Uncharacterized protein</fullName>
    </submittedName>
</protein>
<comment type="caution">
    <text evidence="2">The sequence shown here is derived from an EMBL/GenBank/DDBJ whole genome shotgun (WGS) entry which is preliminary data.</text>
</comment>
<gene>
    <name evidence="2" type="ORF">FHS92_003591</name>
</gene>
<feature type="region of interest" description="Disordered" evidence="1">
    <location>
        <begin position="1"/>
        <end position="22"/>
    </location>
</feature>
<proteinExistence type="predicted"/>
<organism evidence="2 3">
    <name type="scientific">Sphingobium subterraneum</name>
    <dbReference type="NCBI Taxonomy" id="627688"/>
    <lineage>
        <taxon>Bacteria</taxon>
        <taxon>Pseudomonadati</taxon>
        <taxon>Pseudomonadota</taxon>
        <taxon>Alphaproteobacteria</taxon>
        <taxon>Sphingomonadales</taxon>
        <taxon>Sphingomonadaceae</taxon>
        <taxon>Sphingobium</taxon>
    </lineage>
</organism>
<evidence type="ECO:0000256" key="1">
    <source>
        <dbReference type="SAM" id="MobiDB-lite"/>
    </source>
</evidence>
<name>A0A841JBG4_9SPHN</name>
<dbReference type="Proteomes" id="UP000552700">
    <property type="component" value="Unassembled WGS sequence"/>
</dbReference>
<sequence length="66" mass="7257">MTDEKAMHGADPNQGAALDQPRLNLDQGHVALLGDQFPNEVTVRFDPARMTVATCERTELTATSRF</sequence>
<reference evidence="2 3" key="1">
    <citation type="submission" date="2020-08" db="EMBL/GenBank/DDBJ databases">
        <title>Genomic Encyclopedia of Type Strains, Phase IV (KMG-IV): sequencing the most valuable type-strain genomes for metagenomic binning, comparative biology and taxonomic classification.</title>
        <authorList>
            <person name="Goeker M."/>
        </authorList>
    </citation>
    <scope>NUCLEOTIDE SEQUENCE [LARGE SCALE GENOMIC DNA]</scope>
    <source>
        <strain evidence="2 3">DSM 102255</strain>
    </source>
</reference>
<keyword evidence="3" id="KW-1185">Reference proteome</keyword>
<evidence type="ECO:0000313" key="3">
    <source>
        <dbReference type="Proteomes" id="UP000552700"/>
    </source>
</evidence>
<accession>A0A841JBG4</accession>
<dbReference type="EMBL" id="JACIJP010000017">
    <property type="protein sequence ID" value="MBB6125825.1"/>
    <property type="molecule type" value="Genomic_DNA"/>
</dbReference>